<dbReference type="SUPFAM" id="SSF53335">
    <property type="entry name" value="S-adenosyl-L-methionine-dependent methyltransferases"/>
    <property type="match status" value="1"/>
</dbReference>
<keyword evidence="3" id="KW-1185">Reference proteome</keyword>
<dbReference type="InterPro" id="IPR041698">
    <property type="entry name" value="Methyltransf_25"/>
</dbReference>
<dbReference type="AlphaFoldDB" id="A0A1S2M0C2"/>
<comment type="caution">
    <text evidence="2">The sequence shown here is derived from an EMBL/GenBank/DDBJ whole genome shotgun (WGS) entry which is preliminary data.</text>
</comment>
<keyword evidence="2" id="KW-0489">Methyltransferase</keyword>
<dbReference type="Gene3D" id="3.40.50.150">
    <property type="entry name" value="Vaccinia Virus protein VP39"/>
    <property type="match status" value="1"/>
</dbReference>
<dbReference type="GO" id="GO:0032259">
    <property type="term" value="P:methylation"/>
    <property type="evidence" value="ECO:0007669"/>
    <property type="project" value="UniProtKB-KW"/>
</dbReference>
<dbReference type="Pfam" id="PF13649">
    <property type="entry name" value="Methyltransf_25"/>
    <property type="match status" value="1"/>
</dbReference>
<evidence type="ECO:0000313" key="3">
    <source>
        <dbReference type="Proteomes" id="UP000179524"/>
    </source>
</evidence>
<name>A0A1S2M0C2_9BACI</name>
<dbReference type="RefSeq" id="WP_071307901.1">
    <property type="nucleotide sequence ID" value="NZ_MLQR01000001.1"/>
</dbReference>
<dbReference type="CDD" id="cd02440">
    <property type="entry name" value="AdoMet_MTases"/>
    <property type="match status" value="1"/>
</dbReference>
<proteinExistence type="predicted"/>
<feature type="domain" description="Methyltransferase" evidence="1">
    <location>
        <begin position="64"/>
        <end position="152"/>
    </location>
</feature>
<protein>
    <submittedName>
        <fullName evidence="2">SAM-dependent methyltransferase</fullName>
    </submittedName>
</protein>
<evidence type="ECO:0000313" key="2">
    <source>
        <dbReference type="EMBL" id="OIJ17175.1"/>
    </source>
</evidence>
<dbReference type="EMBL" id="MLQR01000001">
    <property type="protein sequence ID" value="OIJ17175.1"/>
    <property type="molecule type" value="Genomic_DNA"/>
</dbReference>
<dbReference type="Proteomes" id="UP000179524">
    <property type="component" value="Unassembled WGS sequence"/>
</dbReference>
<gene>
    <name evidence="2" type="ORF">BKP37_01170</name>
</gene>
<evidence type="ECO:0000259" key="1">
    <source>
        <dbReference type="Pfam" id="PF13649"/>
    </source>
</evidence>
<dbReference type="GO" id="GO:0008168">
    <property type="term" value="F:methyltransferase activity"/>
    <property type="evidence" value="ECO:0007669"/>
    <property type="project" value="UniProtKB-KW"/>
</dbReference>
<organism evidence="2 3">
    <name type="scientific">Anaerobacillus alkalilacustris</name>
    <dbReference type="NCBI Taxonomy" id="393763"/>
    <lineage>
        <taxon>Bacteria</taxon>
        <taxon>Bacillati</taxon>
        <taxon>Bacillota</taxon>
        <taxon>Bacilli</taxon>
        <taxon>Bacillales</taxon>
        <taxon>Bacillaceae</taxon>
        <taxon>Anaerobacillus</taxon>
    </lineage>
</organism>
<dbReference type="OrthoDB" id="8385759at2"/>
<sequence>MDANEKNLLAWNSGAYQAWLNRFGTPEEAARKIKVDPHKRVGSVLNYMGETIHGKKIINLLGSNGNKAVALALLGASVTVVDFSIENEAYANELAKEAGVEIRYIVSDVLQLPSDELTSDYDIVFMEFGILHYFKDLHPLFELVSKLLGTKGRLVLQDFHPVTTKLISSRGTTAKVRKHKVTGNYFDTTLEEKEVSHSKFLEANEKISTDHKVYLRNWTLGEIVTSIADEGLFIKVLEELPNQSSEIFDQGIPKTFTIIAEKI</sequence>
<dbReference type="InterPro" id="IPR029063">
    <property type="entry name" value="SAM-dependent_MTases_sf"/>
</dbReference>
<keyword evidence="2" id="KW-0808">Transferase</keyword>
<accession>A0A1S2M0C2</accession>
<reference evidence="2 3" key="1">
    <citation type="submission" date="2016-10" db="EMBL/GenBank/DDBJ databases">
        <title>Draft genome sequences of four alkaliphilic bacteria belonging to the Anaerobacillus genus.</title>
        <authorList>
            <person name="Bassil N.M."/>
            <person name="Lloyd J.R."/>
        </authorList>
    </citation>
    <scope>NUCLEOTIDE SEQUENCE [LARGE SCALE GENOMIC DNA]</scope>
    <source>
        <strain evidence="2 3">DSM 18345</strain>
    </source>
</reference>